<dbReference type="STRING" id="2094558.A0A314YAU5"/>
<keyword evidence="2" id="KW-1185">Reference proteome</keyword>
<name>A0A314YAU5_PRUYE</name>
<dbReference type="OrthoDB" id="1730397at2759"/>
<gene>
    <name evidence="1" type="ORF">Pyn_18665</name>
</gene>
<evidence type="ECO:0000313" key="2">
    <source>
        <dbReference type="Proteomes" id="UP000250321"/>
    </source>
</evidence>
<sequence length="120" mass="12896">MDIARPSNSCSVSSYNTSQGRKSKWCEKATEFLCSACLLCISCPLAVVWCCIKVPCKVGCYAAQHAGHCACGSGKRVYASYSSFSDIDLDILPGKAHSTCSTTSKALWQRKKSAANKTLN</sequence>
<evidence type="ECO:0000313" key="1">
    <source>
        <dbReference type="EMBL" id="PQQ01164.1"/>
    </source>
</evidence>
<dbReference type="Proteomes" id="UP000250321">
    <property type="component" value="Unassembled WGS sequence"/>
</dbReference>
<organism evidence="1 2">
    <name type="scientific">Prunus yedoensis var. nudiflora</name>
    <dbReference type="NCBI Taxonomy" id="2094558"/>
    <lineage>
        <taxon>Eukaryota</taxon>
        <taxon>Viridiplantae</taxon>
        <taxon>Streptophyta</taxon>
        <taxon>Embryophyta</taxon>
        <taxon>Tracheophyta</taxon>
        <taxon>Spermatophyta</taxon>
        <taxon>Magnoliopsida</taxon>
        <taxon>eudicotyledons</taxon>
        <taxon>Gunneridae</taxon>
        <taxon>Pentapetalae</taxon>
        <taxon>rosids</taxon>
        <taxon>fabids</taxon>
        <taxon>Rosales</taxon>
        <taxon>Rosaceae</taxon>
        <taxon>Amygdaloideae</taxon>
        <taxon>Amygdaleae</taxon>
        <taxon>Prunus</taxon>
    </lineage>
</organism>
<protein>
    <submittedName>
        <fullName evidence="1">Uncharacterized protein</fullName>
    </submittedName>
</protein>
<accession>A0A314YAU5</accession>
<proteinExistence type="predicted"/>
<comment type="caution">
    <text evidence="1">The sequence shown here is derived from an EMBL/GenBank/DDBJ whole genome shotgun (WGS) entry which is preliminary data.</text>
</comment>
<reference evidence="1 2" key="1">
    <citation type="submission" date="2018-02" db="EMBL/GenBank/DDBJ databases">
        <title>Draft genome of wild Prunus yedoensis var. nudiflora.</title>
        <authorList>
            <person name="Baek S."/>
            <person name="Kim J.-H."/>
            <person name="Choi K."/>
            <person name="Kim G.-B."/>
            <person name="Cho A."/>
            <person name="Jang H."/>
            <person name="Shin C.-H."/>
            <person name="Yu H.-J."/>
            <person name="Mun J.-H."/>
        </authorList>
    </citation>
    <scope>NUCLEOTIDE SEQUENCE [LARGE SCALE GENOMIC DNA]</scope>
    <source>
        <strain evidence="2">cv. Jeju island</strain>
        <tissue evidence="1">Leaf</tissue>
    </source>
</reference>
<dbReference type="EMBL" id="PJQY01001593">
    <property type="protein sequence ID" value="PQQ01164.1"/>
    <property type="molecule type" value="Genomic_DNA"/>
</dbReference>
<dbReference type="AlphaFoldDB" id="A0A314YAU5"/>